<evidence type="ECO:0000313" key="2">
    <source>
        <dbReference type="EMBL" id="KYC38123.1"/>
    </source>
</evidence>
<reference evidence="2 3" key="1">
    <citation type="journal article" date="2013" name="Genome Biol. Evol.">
        <title>Genomes of Stigonematalean cyanobacteria (subsection V) and the evolution of oxygenic photosynthesis from prokaryotes to plastids.</title>
        <authorList>
            <person name="Dagan T."/>
            <person name="Roettger M."/>
            <person name="Stucken K."/>
            <person name="Landan G."/>
            <person name="Koch R."/>
            <person name="Major P."/>
            <person name="Gould S.B."/>
            <person name="Goremykin V.V."/>
            <person name="Rippka R."/>
            <person name="Tandeau de Marsac N."/>
            <person name="Gugger M."/>
            <person name="Lockhart P.J."/>
            <person name="Allen J.F."/>
            <person name="Brune I."/>
            <person name="Maus I."/>
            <person name="Puhler A."/>
            <person name="Martin W.F."/>
        </authorList>
    </citation>
    <scope>NUCLEOTIDE SEQUENCE [LARGE SCALE GENOMIC DNA]</scope>
    <source>
        <strain evidence="2 3">PCC 7110</strain>
    </source>
</reference>
<dbReference type="RefSeq" id="WP_017747958.1">
    <property type="nucleotide sequence ID" value="NZ_KQ976354.1"/>
</dbReference>
<sequence>MSELINNQEDIAKLVKWGEELDELDSSAFAGKPVTDEELTEIAKSYIHGTYLQNYLEKLRTKKQDFLAKIDELETIEKEIQEQILKLSSKINFE</sequence>
<dbReference type="AlphaFoldDB" id="A0A139X0G5"/>
<accession>A0A139X0G5</accession>
<protein>
    <submittedName>
        <fullName evidence="2">Uncharacterized protein</fullName>
    </submittedName>
</protein>
<keyword evidence="1" id="KW-0175">Coiled coil</keyword>
<comment type="caution">
    <text evidence="2">The sequence shown here is derived from an EMBL/GenBank/DDBJ whole genome shotgun (WGS) entry which is preliminary data.</text>
</comment>
<organism evidence="2 3">
    <name type="scientific">Scytonema hofmannii PCC 7110</name>
    <dbReference type="NCBI Taxonomy" id="128403"/>
    <lineage>
        <taxon>Bacteria</taxon>
        <taxon>Bacillati</taxon>
        <taxon>Cyanobacteriota</taxon>
        <taxon>Cyanophyceae</taxon>
        <taxon>Nostocales</taxon>
        <taxon>Scytonemataceae</taxon>
        <taxon>Scytonema</taxon>
    </lineage>
</organism>
<evidence type="ECO:0000313" key="3">
    <source>
        <dbReference type="Proteomes" id="UP000076925"/>
    </source>
</evidence>
<keyword evidence="3" id="KW-1185">Reference proteome</keyword>
<proteinExistence type="predicted"/>
<gene>
    <name evidence="2" type="ORF">WA1_37880</name>
</gene>
<feature type="coiled-coil region" evidence="1">
    <location>
        <begin position="56"/>
        <end position="90"/>
    </location>
</feature>
<dbReference type="OrthoDB" id="10008469at2"/>
<dbReference type="EMBL" id="ANNX02000042">
    <property type="protein sequence ID" value="KYC38123.1"/>
    <property type="molecule type" value="Genomic_DNA"/>
</dbReference>
<dbReference type="Proteomes" id="UP000076925">
    <property type="component" value="Unassembled WGS sequence"/>
</dbReference>
<evidence type="ECO:0000256" key="1">
    <source>
        <dbReference type="SAM" id="Coils"/>
    </source>
</evidence>
<name>A0A139X0G5_9CYAN</name>
<dbReference type="STRING" id="128403.WA1_37880"/>